<evidence type="ECO:0000313" key="3">
    <source>
        <dbReference type="EMBL" id="RLN28103.1"/>
    </source>
</evidence>
<feature type="domain" description="DUF1421" evidence="2">
    <location>
        <begin position="547"/>
        <end position="590"/>
    </location>
</feature>
<evidence type="ECO:0000313" key="4">
    <source>
        <dbReference type="Proteomes" id="UP000275267"/>
    </source>
</evidence>
<accession>A0A3L6SUQ4</accession>
<keyword evidence="4" id="KW-1185">Reference proteome</keyword>
<dbReference type="Pfam" id="PF07223">
    <property type="entry name" value="DUF1421"/>
    <property type="match status" value="1"/>
</dbReference>
<feature type="compositionally biased region" description="Pro residues" evidence="1">
    <location>
        <begin position="409"/>
        <end position="445"/>
    </location>
</feature>
<evidence type="ECO:0000256" key="1">
    <source>
        <dbReference type="SAM" id="MobiDB-lite"/>
    </source>
</evidence>
<dbReference type="PANTHER" id="PTHR31805">
    <property type="entry name" value="RECEPTOR-LIKE KINASE, PUTATIVE (DUF1421)-RELATED"/>
    <property type="match status" value="1"/>
</dbReference>
<organism evidence="3 4">
    <name type="scientific">Panicum miliaceum</name>
    <name type="common">Proso millet</name>
    <name type="synonym">Broomcorn millet</name>
    <dbReference type="NCBI Taxonomy" id="4540"/>
    <lineage>
        <taxon>Eukaryota</taxon>
        <taxon>Viridiplantae</taxon>
        <taxon>Streptophyta</taxon>
        <taxon>Embryophyta</taxon>
        <taxon>Tracheophyta</taxon>
        <taxon>Spermatophyta</taxon>
        <taxon>Magnoliopsida</taxon>
        <taxon>Liliopsida</taxon>
        <taxon>Poales</taxon>
        <taxon>Poaceae</taxon>
        <taxon>PACMAD clade</taxon>
        <taxon>Panicoideae</taxon>
        <taxon>Panicodae</taxon>
        <taxon>Paniceae</taxon>
        <taxon>Panicinae</taxon>
        <taxon>Panicum</taxon>
        <taxon>Panicum sect. Panicum</taxon>
    </lineage>
</organism>
<feature type="compositionally biased region" description="Polar residues" evidence="1">
    <location>
        <begin position="343"/>
        <end position="358"/>
    </location>
</feature>
<dbReference type="STRING" id="4540.A0A3L6SUQ4"/>
<protein>
    <recommendedName>
        <fullName evidence="2">DUF1421 domain-containing protein</fullName>
    </recommendedName>
</protein>
<name>A0A3L6SUQ4_PANMI</name>
<feature type="compositionally biased region" description="Low complexity" evidence="1">
    <location>
        <begin position="13"/>
        <end position="26"/>
    </location>
</feature>
<feature type="compositionally biased region" description="Low complexity" evidence="1">
    <location>
        <begin position="273"/>
        <end position="290"/>
    </location>
</feature>
<dbReference type="AlphaFoldDB" id="A0A3L6SUQ4"/>
<feature type="compositionally biased region" description="Pro residues" evidence="1">
    <location>
        <begin position="291"/>
        <end position="314"/>
    </location>
</feature>
<dbReference type="InterPro" id="IPR010820">
    <property type="entry name" value="DUF1421"/>
</dbReference>
<feature type="compositionally biased region" description="Low complexity" evidence="1">
    <location>
        <begin position="529"/>
        <end position="545"/>
    </location>
</feature>
<dbReference type="PANTHER" id="PTHR31805:SF14">
    <property type="entry name" value="RECEPTOR-LIKE KINASE, PUTATIVE (DUF1421)-RELATED"/>
    <property type="match status" value="1"/>
</dbReference>
<comment type="caution">
    <text evidence="3">The sequence shown here is derived from an EMBL/GenBank/DDBJ whole genome shotgun (WGS) entry which is preliminary data.</text>
</comment>
<sequence>MNASQFMDKQIQGLAASGAAASSPPASGGGGGLADLMSPDPQEEAESHARHEHLPHHGGANGTGNGADEVLPSYDFQPIRPATSASAVPVGSAPAAGAWGSLDSKDASPNPVKLACFVAGDVEFTISFGMKDLSSGVLEPHHVLKKVNHEEERSNFSAVTIVDIDRTMKKYADNLLHALEGVSSRLSQLEDRTYHLENSVGELKLTIGNNNGSTDGKLRQFENTLREVQAGVQILRDKQEIAETQIVLAKLQVPKAGDVQSEKADAGQADLRQQPTPSQQTIQSQNQALPPSQPPAPLPVLPAPTAPPPPPIQNQPPTHFPAHVPHPQVPSVTPALPAPSVPSIPQESYYPQSAQPTEATHQQYQAPPAPQPQAAQPPPPQHYQTPPQFTQYSQPPPPASVNPSAALPSPVPQQPEEPAPYGPPAQSYPPNVRPPPPYMPPPSGPAAPFYGPNPGMYEPPAVRPNSGAPPPYNAGYKPPGAGGFAEPYGYTGSPSHRGNAGMKPPSPFAPPGGSGSYGRLPTAQVLPQAAPVSSTPSGSSSGTRVPIDDVIDKVATMGFSKEQVRATVRKLTENGQNVDLNVVLDKLMNDADAQPQRSWYGR</sequence>
<feature type="region of interest" description="Disordered" evidence="1">
    <location>
        <begin position="1"/>
        <end position="73"/>
    </location>
</feature>
<feature type="region of interest" description="Disordered" evidence="1">
    <location>
        <begin position="259"/>
        <end position="545"/>
    </location>
</feature>
<dbReference type="EMBL" id="PQIB02000003">
    <property type="protein sequence ID" value="RLN28103.1"/>
    <property type="molecule type" value="Genomic_DNA"/>
</dbReference>
<dbReference type="Proteomes" id="UP000275267">
    <property type="component" value="Unassembled WGS sequence"/>
</dbReference>
<evidence type="ECO:0000259" key="2">
    <source>
        <dbReference type="Pfam" id="PF07223"/>
    </source>
</evidence>
<gene>
    <name evidence="3" type="ORF">C2845_PM05G13680</name>
</gene>
<proteinExistence type="predicted"/>
<feature type="compositionally biased region" description="Pro residues" evidence="1">
    <location>
        <begin position="367"/>
        <end position="381"/>
    </location>
</feature>
<dbReference type="PRINTS" id="PR01217">
    <property type="entry name" value="PRICHEXTENSN"/>
</dbReference>
<reference evidence="4" key="1">
    <citation type="journal article" date="2019" name="Nat. Commun.">
        <title>The genome of broomcorn millet.</title>
        <authorList>
            <person name="Zou C."/>
            <person name="Miki D."/>
            <person name="Li D."/>
            <person name="Tang Q."/>
            <person name="Xiao L."/>
            <person name="Rajput S."/>
            <person name="Deng P."/>
            <person name="Jia W."/>
            <person name="Huang R."/>
            <person name="Zhang M."/>
            <person name="Sun Y."/>
            <person name="Hu J."/>
            <person name="Fu X."/>
            <person name="Schnable P.S."/>
            <person name="Li F."/>
            <person name="Zhang H."/>
            <person name="Feng B."/>
            <person name="Zhu X."/>
            <person name="Liu R."/>
            <person name="Schnable J.C."/>
            <person name="Zhu J.-K."/>
            <person name="Zhang H."/>
        </authorList>
    </citation>
    <scope>NUCLEOTIDE SEQUENCE [LARGE SCALE GENOMIC DNA]</scope>
</reference>
<dbReference type="OrthoDB" id="515416at2759"/>